<feature type="domain" description="AraC effector-binding" evidence="1">
    <location>
        <begin position="10"/>
        <end position="161"/>
    </location>
</feature>
<reference evidence="2" key="1">
    <citation type="submission" date="2022-11" db="EMBL/GenBank/DDBJ databases">
        <authorList>
            <person name="Morgan W.R."/>
            <person name="Tartar A."/>
        </authorList>
    </citation>
    <scope>NUCLEOTIDE SEQUENCE</scope>
    <source>
        <strain evidence="2">ARSEF 373</strain>
    </source>
</reference>
<evidence type="ECO:0000259" key="1">
    <source>
        <dbReference type="SMART" id="SM00871"/>
    </source>
</evidence>
<dbReference type="Proteomes" id="UP001146120">
    <property type="component" value="Unassembled WGS sequence"/>
</dbReference>
<dbReference type="SUPFAM" id="SSF55136">
    <property type="entry name" value="Probable bacterial effector-binding domain"/>
    <property type="match status" value="1"/>
</dbReference>
<evidence type="ECO:0000313" key="2">
    <source>
        <dbReference type="EMBL" id="DBA02236.1"/>
    </source>
</evidence>
<comment type="caution">
    <text evidence="2">The sequence shown here is derived from an EMBL/GenBank/DDBJ whole genome shotgun (WGS) entry which is preliminary data.</text>
</comment>
<dbReference type="EMBL" id="DAKRPA010000034">
    <property type="protein sequence ID" value="DBA02236.1"/>
    <property type="molecule type" value="Genomic_DNA"/>
</dbReference>
<name>A0AAV2Z7F1_9STRA</name>
<dbReference type="InterPro" id="IPR010499">
    <property type="entry name" value="AraC_E-bd"/>
</dbReference>
<gene>
    <name evidence="2" type="ORF">N0F65_007646</name>
</gene>
<dbReference type="SMART" id="SM00871">
    <property type="entry name" value="AraC_E_bind"/>
    <property type="match status" value="1"/>
</dbReference>
<keyword evidence="3" id="KW-1185">Reference proteome</keyword>
<sequence>MTRTLATQAPAIVVKTTSDQRIFGLRATIPDYSASESLWKTTYASLQKQQLGVARAPFSIYYDPGFKPKDVDVEACVPITSAAKEPPELDDNTRVCTLPGLGRAACVQHVGKLDTIHDTYCRLFDWIASEGHEVVGPVREFYLDGATGRPPELTEIQVPIA</sequence>
<proteinExistence type="predicted"/>
<evidence type="ECO:0000313" key="3">
    <source>
        <dbReference type="Proteomes" id="UP001146120"/>
    </source>
</evidence>
<accession>A0AAV2Z7F1</accession>
<organism evidence="2 3">
    <name type="scientific">Lagenidium giganteum</name>
    <dbReference type="NCBI Taxonomy" id="4803"/>
    <lineage>
        <taxon>Eukaryota</taxon>
        <taxon>Sar</taxon>
        <taxon>Stramenopiles</taxon>
        <taxon>Oomycota</taxon>
        <taxon>Peronosporomycetes</taxon>
        <taxon>Pythiales</taxon>
        <taxon>Pythiaceae</taxon>
    </lineage>
</organism>
<dbReference type="InterPro" id="IPR029442">
    <property type="entry name" value="GyrI-like"/>
</dbReference>
<protein>
    <recommendedName>
        <fullName evidence="1">AraC effector-binding domain-containing protein</fullName>
    </recommendedName>
</protein>
<dbReference type="Gene3D" id="3.20.80.10">
    <property type="entry name" value="Regulatory factor, effector binding domain"/>
    <property type="match status" value="1"/>
</dbReference>
<dbReference type="AlphaFoldDB" id="A0AAV2Z7F1"/>
<dbReference type="Pfam" id="PF06445">
    <property type="entry name" value="GyrI-like"/>
    <property type="match status" value="1"/>
</dbReference>
<dbReference type="InterPro" id="IPR011256">
    <property type="entry name" value="Reg_factor_effector_dom_sf"/>
</dbReference>
<reference evidence="2" key="2">
    <citation type="journal article" date="2023" name="Microbiol Resour">
        <title>Decontamination and Annotation of the Draft Genome Sequence of the Oomycete Lagenidium giganteum ARSEF 373.</title>
        <authorList>
            <person name="Morgan W.R."/>
            <person name="Tartar A."/>
        </authorList>
    </citation>
    <scope>NUCLEOTIDE SEQUENCE</scope>
    <source>
        <strain evidence="2">ARSEF 373</strain>
    </source>
</reference>